<dbReference type="GO" id="GO:0004806">
    <property type="term" value="F:triacylglycerol lipase activity"/>
    <property type="evidence" value="ECO:0007669"/>
    <property type="project" value="TreeGrafter"/>
</dbReference>
<organism evidence="4 5">
    <name type="scientific">Teladorsagia circumcincta</name>
    <name type="common">Brown stomach worm</name>
    <name type="synonym">Ostertagia circumcincta</name>
    <dbReference type="NCBI Taxonomy" id="45464"/>
    <lineage>
        <taxon>Eukaryota</taxon>
        <taxon>Metazoa</taxon>
        <taxon>Ecdysozoa</taxon>
        <taxon>Nematoda</taxon>
        <taxon>Chromadorea</taxon>
        <taxon>Rhabditida</taxon>
        <taxon>Rhabditina</taxon>
        <taxon>Rhabditomorpha</taxon>
        <taxon>Strongyloidea</taxon>
        <taxon>Trichostrongylidae</taxon>
        <taxon>Teladorsagia</taxon>
    </lineage>
</organism>
<accession>A0A2G9U1M0</accession>
<dbReference type="GO" id="GO:0019433">
    <property type="term" value="P:triglyceride catabolic process"/>
    <property type="evidence" value="ECO:0007669"/>
    <property type="project" value="TreeGrafter"/>
</dbReference>
<sequence length="179" mass="19341">MLARILLDLNVVVTSNNFPILAREEAKKYLYKKGVDMASLSFCIGYNQRESYVNAKSKPKSLSRMAGGTMTMVNSFPERMNLSFSGCGFLCIYHAGVAAAIKEYAPQLTQNKISGASAGAIVAAGLMTNICISQATSTILKVVTQARSRALGPLHPAFNLLSVTREQVELTLPPDAYKT</sequence>
<name>A0A2G9U1M0_TELCI</name>
<dbReference type="GO" id="GO:0055088">
    <property type="term" value="P:lipid homeostasis"/>
    <property type="evidence" value="ECO:0007669"/>
    <property type="project" value="TreeGrafter"/>
</dbReference>
<feature type="non-terminal residue" evidence="4">
    <location>
        <position position="179"/>
    </location>
</feature>
<dbReference type="GO" id="GO:0005737">
    <property type="term" value="C:cytoplasm"/>
    <property type="evidence" value="ECO:0007669"/>
    <property type="project" value="TreeGrafter"/>
</dbReference>
<dbReference type="GO" id="GO:0005811">
    <property type="term" value="C:lipid droplet"/>
    <property type="evidence" value="ECO:0007669"/>
    <property type="project" value="TreeGrafter"/>
</dbReference>
<dbReference type="OrthoDB" id="197155at2759"/>
<dbReference type="EMBL" id="KZ350731">
    <property type="protein sequence ID" value="PIO63602.1"/>
    <property type="molecule type" value="Genomic_DNA"/>
</dbReference>
<comment type="caution">
    <text evidence="2">Lacks conserved residue(s) required for the propagation of feature annotation.</text>
</comment>
<dbReference type="PANTHER" id="PTHR12406:SF41">
    <property type="entry name" value="BRUMMER, ISOFORM B-RELATED"/>
    <property type="match status" value="1"/>
</dbReference>
<evidence type="ECO:0000313" key="4">
    <source>
        <dbReference type="EMBL" id="PIO63602.1"/>
    </source>
</evidence>
<gene>
    <name evidence="4" type="ORF">TELCIR_14794</name>
</gene>
<dbReference type="SUPFAM" id="SSF52151">
    <property type="entry name" value="FabD/lysophospholipase-like"/>
    <property type="match status" value="1"/>
</dbReference>
<dbReference type="InterPro" id="IPR002641">
    <property type="entry name" value="PNPLA_dom"/>
</dbReference>
<protein>
    <recommendedName>
        <fullName evidence="3">PNPLA domain-containing protein</fullName>
    </recommendedName>
</protein>
<dbReference type="AlphaFoldDB" id="A0A2G9U1M0"/>
<evidence type="ECO:0000313" key="5">
    <source>
        <dbReference type="Proteomes" id="UP000230423"/>
    </source>
</evidence>
<dbReference type="Pfam" id="PF01734">
    <property type="entry name" value="Patatin"/>
    <property type="match status" value="1"/>
</dbReference>
<keyword evidence="5" id="KW-1185">Reference proteome</keyword>
<evidence type="ECO:0000256" key="2">
    <source>
        <dbReference type="PROSITE-ProRule" id="PRU01161"/>
    </source>
</evidence>
<dbReference type="InterPro" id="IPR016035">
    <property type="entry name" value="Acyl_Trfase/lysoPLipase"/>
</dbReference>
<dbReference type="GO" id="GO:0016020">
    <property type="term" value="C:membrane"/>
    <property type="evidence" value="ECO:0007669"/>
    <property type="project" value="TreeGrafter"/>
</dbReference>
<keyword evidence="1" id="KW-0443">Lipid metabolism</keyword>
<dbReference type="FunFam" id="3.40.1090.10:FF:000050">
    <property type="entry name" value="Patanin-like phospholipase domain-containing protein"/>
    <property type="match status" value="1"/>
</dbReference>
<feature type="domain" description="PNPLA" evidence="3">
    <location>
        <begin position="82"/>
        <end position="179"/>
    </location>
</feature>
<dbReference type="PANTHER" id="PTHR12406">
    <property type="entry name" value="CALCIUM-INDEPENDENT PHOSPHOLIPASE A2 IPLA2 -RELATED"/>
    <property type="match status" value="1"/>
</dbReference>
<dbReference type="Proteomes" id="UP000230423">
    <property type="component" value="Unassembled WGS sequence"/>
</dbReference>
<evidence type="ECO:0000256" key="1">
    <source>
        <dbReference type="ARBA" id="ARBA00023098"/>
    </source>
</evidence>
<dbReference type="PROSITE" id="PS51635">
    <property type="entry name" value="PNPLA"/>
    <property type="match status" value="1"/>
</dbReference>
<evidence type="ECO:0000259" key="3">
    <source>
        <dbReference type="PROSITE" id="PS51635"/>
    </source>
</evidence>
<proteinExistence type="predicted"/>
<dbReference type="Gene3D" id="3.40.1090.10">
    <property type="entry name" value="Cytosolic phospholipase A2 catalytic domain"/>
    <property type="match status" value="1"/>
</dbReference>
<dbReference type="InterPro" id="IPR033562">
    <property type="entry name" value="PLPL"/>
</dbReference>
<feature type="short sequence motif" description="GXSXG" evidence="2">
    <location>
        <begin position="115"/>
        <end position="119"/>
    </location>
</feature>
<reference evidence="4 5" key="1">
    <citation type="submission" date="2015-09" db="EMBL/GenBank/DDBJ databases">
        <title>Draft genome of the parasitic nematode Teladorsagia circumcincta isolate WARC Sus (inbred).</title>
        <authorList>
            <person name="Mitreva M."/>
        </authorList>
    </citation>
    <scope>NUCLEOTIDE SEQUENCE [LARGE SCALE GENOMIC DNA]</scope>
    <source>
        <strain evidence="4 5">S</strain>
    </source>
</reference>